<feature type="signal peptide" evidence="2">
    <location>
        <begin position="1"/>
        <end position="22"/>
    </location>
</feature>
<dbReference type="Proteomes" id="UP000189956">
    <property type="component" value="Unassembled WGS sequence"/>
</dbReference>
<evidence type="ECO:0000313" key="3">
    <source>
        <dbReference type="EMBL" id="SJZ48130.1"/>
    </source>
</evidence>
<proteinExistence type="predicted"/>
<evidence type="ECO:0000256" key="2">
    <source>
        <dbReference type="SAM" id="SignalP"/>
    </source>
</evidence>
<accession>A0A1T4L0S0</accession>
<evidence type="ECO:0000313" key="4">
    <source>
        <dbReference type="Proteomes" id="UP000189956"/>
    </source>
</evidence>
<name>A0A1T4L0S0_PORCN</name>
<keyword evidence="2" id="KW-0732">Signal</keyword>
<feature type="region of interest" description="Disordered" evidence="1">
    <location>
        <begin position="246"/>
        <end position="273"/>
    </location>
</feature>
<reference evidence="3 4" key="1">
    <citation type="submission" date="2017-02" db="EMBL/GenBank/DDBJ databases">
        <authorList>
            <person name="Peterson S.W."/>
        </authorList>
    </citation>
    <scope>NUCLEOTIDE SEQUENCE [LARGE SCALE GENOMIC DNA]</scope>
    <source>
        <strain evidence="3 4">ATCC 700135</strain>
    </source>
</reference>
<protein>
    <recommendedName>
        <fullName evidence="5">DUF4843 domain-containing protein</fullName>
    </recommendedName>
</protein>
<feature type="chain" id="PRO_5010565212" description="DUF4843 domain-containing protein" evidence="2">
    <location>
        <begin position="23"/>
        <end position="273"/>
    </location>
</feature>
<gene>
    <name evidence="3" type="ORF">SAMN02745205_00954</name>
</gene>
<dbReference type="RefSeq" id="WP_025837361.1">
    <property type="nucleotide sequence ID" value="NZ_FUWL01000006.1"/>
</dbReference>
<evidence type="ECO:0008006" key="5">
    <source>
        <dbReference type="Google" id="ProtNLM"/>
    </source>
</evidence>
<organism evidence="3 4">
    <name type="scientific">Porphyromonas cangingivalis</name>
    <dbReference type="NCBI Taxonomy" id="36874"/>
    <lineage>
        <taxon>Bacteria</taxon>
        <taxon>Pseudomonadati</taxon>
        <taxon>Bacteroidota</taxon>
        <taxon>Bacteroidia</taxon>
        <taxon>Bacteroidales</taxon>
        <taxon>Porphyromonadaceae</taxon>
        <taxon>Porphyromonas</taxon>
    </lineage>
</organism>
<dbReference type="AlphaFoldDB" id="A0A1T4L0S0"/>
<sequence>MKRQYKLLLLLCATLCLLHACKEENVETFSGDTGVVFKSFGGVDIDNDDFEVNINLFEYFAKQQFGYPLEKFEIPVKLSIEGHTPTKRLRVKVIAQTVKNTEPMKMEIPDVYFEPGKNSTEFKLRILSLDKYDVLMGAKIAIDYAESDVVAGVKGRQDVRLTIIDQAVKTHERARQFTEEDFLDSFEKHLGKYGPVKHRFLVSIPPIQQIPFIDRVVYSHIYPDQKEYGLEGALPEFKKKLAEYNTTHPETPLKEPDGSLVTLPEVMSGNTQE</sequence>
<dbReference type="EMBL" id="FUWL01000006">
    <property type="protein sequence ID" value="SJZ48130.1"/>
    <property type="molecule type" value="Genomic_DNA"/>
</dbReference>
<evidence type="ECO:0000256" key="1">
    <source>
        <dbReference type="SAM" id="MobiDB-lite"/>
    </source>
</evidence>